<accession>A0A9J5XDL8</accession>
<organism evidence="1 2">
    <name type="scientific">Solanum commersonii</name>
    <name type="common">Commerson's wild potato</name>
    <name type="synonym">Commerson's nightshade</name>
    <dbReference type="NCBI Taxonomy" id="4109"/>
    <lineage>
        <taxon>Eukaryota</taxon>
        <taxon>Viridiplantae</taxon>
        <taxon>Streptophyta</taxon>
        <taxon>Embryophyta</taxon>
        <taxon>Tracheophyta</taxon>
        <taxon>Spermatophyta</taxon>
        <taxon>Magnoliopsida</taxon>
        <taxon>eudicotyledons</taxon>
        <taxon>Gunneridae</taxon>
        <taxon>Pentapetalae</taxon>
        <taxon>asterids</taxon>
        <taxon>lamiids</taxon>
        <taxon>Solanales</taxon>
        <taxon>Solanaceae</taxon>
        <taxon>Solanoideae</taxon>
        <taxon>Solaneae</taxon>
        <taxon>Solanum</taxon>
    </lineage>
</organism>
<evidence type="ECO:0000313" key="1">
    <source>
        <dbReference type="EMBL" id="KAG5585310.1"/>
    </source>
</evidence>
<protein>
    <submittedName>
        <fullName evidence="1">Uncharacterized protein</fullName>
    </submittedName>
</protein>
<dbReference type="EMBL" id="JACXVP010000009">
    <property type="protein sequence ID" value="KAG5585310.1"/>
    <property type="molecule type" value="Genomic_DNA"/>
</dbReference>
<proteinExistence type="predicted"/>
<keyword evidence="2" id="KW-1185">Reference proteome</keyword>
<comment type="caution">
    <text evidence="1">The sequence shown here is derived from an EMBL/GenBank/DDBJ whole genome shotgun (WGS) entry which is preliminary data.</text>
</comment>
<gene>
    <name evidence="1" type="ORF">H5410_045744</name>
</gene>
<sequence>MVETQLYMKVFCRQCLETQQRKKRTSGADDEHMGKGNAQETFQHLFMEYPDSNKIWSWFAGAAGVEGPFLQVKGTIIKWWKADCVVKLKPMYTTVPAFIIWQIWKRRNKIRNGGKMSRHAMDMEINRNL</sequence>
<reference evidence="1 2" key="1">
    <citation type="submission" date="2020-09" db="EMBL/GenBank/DDBJ databases">
        <title>De no assembly of potato wild relative species, Solanum commersonii.</title>
        <authorList>
            <person name="Cho K."/>
        </authorList>
    </citation>
    <scope>NUCLEOTIDE SEQUENCE [LARGE SCALE GENOMIC DNA]</scope>
    <source>
        <strain evidence="1">LZ3.2</strain>
        <tissue evidence="1">Leaf</tissue>
    </source>
</reference>
<evidence type="ECO:0000313" key="2">
    <source>
        <dbReference type="Proteomes" id="UP000824120"/>
    </source>
</evidence>
<dbReference type="Proteomes" id="UP000824120">
    <property type="component" value="Chromosome 9"/>
</dbReference>
<dbReference type="AlphaFoldDB" id="A0A9J5XDL8"/>
<dbReference type="OrthoDB" id="1305538at2759"/>
<name>A0A9J5XDL8_SOLCO</name>